<dbReference type="EMBL" id="VYYT01000333">
    <property type="protein sequence ID" value="KAK2742048.1"/>
    <property type="molecule type" value="Genomic_DNA"/>
</dbReference>
<sequence>MDRGYTAKFPVPGCTEQSPWRRRLSVPIAEVSSVPGASSSSNSTIVSTEPGRGSVTITMTRRSGTLFTTQPAAFLWRRRETAEDEMRRGLEEDSKGTQTPLVHGRQDFSARVFWQMRATSSDMDATQDEDHSRDCDCSAVEKQPKPNEAIREKAPLAQQRCGAGCGYLASQQNPAESRGASSWRDPETEKGTDGASASGQQNKLSVVVVFFSPLAWESNPGGSGLDAIERTRHGRLFEIKDVGSQGPPQAEEKDHCRCFTWTGSGTWCDLDNYGTCWVAMPYRLSAGLCSSTGFSRRLSQQQQQQQQQQHQ</sequence>
<reference evidence="2" key="1">
    <citation type="submission" date="2023-02" db="EMBL/GenBank/DDBJ databases">
        <title>Colletotrichum kahawae CIFC_Que2 genome sequencing and assembly.</title>
        <authorList>
            <person name="Baroncelli R."/>
        </authorList>
    </citation>
    <scope>NUCLEOTIDE SEQUENCE</scope>
    <source>
        <strain evidence="2">CIFC_Que2</strain>
    </source>
</reference>
<accession>A0AAD9Y856</accession>
<evidence type="ECO:0000313" key="2">
    <source>
        <dbReference type="EMBL" id="KAK2742048.1"/>
    </source>
</evidence>
<keyword evidence="3" id="KW-1185">Reference proteome</keyword>
<evidence type="ECO:0000313" key="3">
    <source>
        <dbReference type="Proteomes" id="UP001281614"/>
    </source>
</evidence>
<feature type="region of interest" description="Disordered" evidence="1">
    <location>
        <begin position="32"/>
        <end position="52"/>
    </location>
</feature>
<name>A0AAD9Y856_COLKA</name>
<dbReference type="Proteomes" id="UP001281614">
    <property type="component" value="Unassembled WGS sequence"/>
</dbReference>
<organism evidence="2 3">
    <name type="scientific">Colletotrichum kahawae</name>
    <name type="common">Coffee berry disease fungus</name>
    <dbReference type="NCBI Taxonomy" id="34407"/>
    <lineage>
        <taxon>Eukaryota</taxon>
        <taxon>Fungi</taxon>
        <taxon>Dikarya</taxon>
        <taxon>Ascomycota</taxon>
        <taxon>Pezizomycotina</taxon>
        <taxon>Sordariomycetes</taxon>
        <taxon>Hypocreomycetidae</taxon>
        <taxon>Glomerellales</taxon>
        <taxon>Glomerellaceae</taxon>
        <taxon>Colletotrichum</taxon>
        <taxon>Colletotrichum gloeosporioides species complex</taxon>
    </lineage>
</organism>
<evidence type="ECO:0000256" key="1">
    <source>
        <dbReference type="SAM" id="MobiDB-lite"/>
    </source>
</evidence>
<dbReference type="AlphaFoldDB" id="A0AAD9Y856"/>
<comment type="caution">
    <text evidence="2">The sequence shown here is derived from an EMBL/GenBank/DDBJ whole genome shotgun (WGS) entry which is preliminary data.</text>
</comment>
<feature type="compositionally biased region" description="Low complexity" evidence="1">
    <location>
        <begin position="32"/>
        <end position="43"/>
    </location>
</feature>
<feature type="compositionally biased region" description="Basic and acidic residues" evidence="1">
    <location>
        <begin position="142"/>
        <end position="151"/>
    </location>
</feature>
<feature type="region of interest" description="Disordered" evidence="1">
    <location>
        <begin position="121"/>
        <end position="151"/>
    </location>
</feature>
<protein>
    <submittedName>
        <fullName evidence="2">Uncharacterized protein</fullName>
    </submittedName>
</protein>
<feature type="region of interest" description="Disordered" evidence="1">
    <location>
        <begin position="170"/>
        <end position="199"/>
    </location>
</feature>
<gene>
    <name evidence="2" type="ORF">CKAH01_01475</name>
</gene>
<proteinExistence type="predicted"/>